<gene>
    <name evidence="2" type="ORF">TSAR_014156</name>
</gene>
<reference evidence="2 3" key="1">
    <citation type="journal article" date="2017" name="Curr. Biol.">
        <title>The Evolution of Venom by Co-option of Single-Copy Genes.</title>
        <authorList>
            <person name="Martinson E.O."/>
            <person name="Mrinalini"/>
            <person name="Kelkar Y.D."/>
            <person name="Chang C.H."/>
            <person name="Werren J.H."/>
        </authorList>
    </citation>
    <scope>NUCLEOTIDE SEQUENCE [LARGE SCALE GENOMIC DNA]</scope>
    <source>
        <strain evidence="2 3">Alberta</strain>
        <tissue evidence="2">Whole body</tissue>
    </source>
</reference>
<proteinExistence type="predicted"/>
<protein>
    <submittedName>
        <fullName evidence="2">Uncharacterized protein</fullName>
    </submittedName>
</protein>
<keyword evidence="3" id="KW-1185">Reference proteome</keyword>
<dbReference type="AlphaFoldDB" id="A0A232EMR4"/>
<evidence type="ECO:0000313" key="2">
    <source>
        <dbReference type="EMBL" id="OXU19659.1"/>
    </source>
</evidence>
<accession>A0A232EMR4</accession>
<evidence type="ECO:0000313" key="3">
    <source>
        <dbReference type="Proteomes" id="UP000215335"/>
    </source>
</evidence>
<dbReference type="EMBL" id="NNAY01003299">
    <property type="protein sequence ID" value="OXU19659.1"/>
    <property type="molecule type" value="Genomic_DNA"/>
</dbReference>
<feature type="coiled-coil region" evidence="1">
    <location>
        <begin position="17"/>
        <end position="44"/>
    </location>
</feature>
<name>A0A232EMR4_9HYME</name>
<sequence length="65" mass="7456">MCILTQVVHADEDTSMVDLVKRGEQQEEAEMQQEEAELQQEGDEVLKVYMDLSLLCTHCKALIFI</sequence>
<keyword evidence="1" id="KW-0175">Coiled coil</keyword>
<evidence type="ECO:0000256" key="1">
    <source>
        <dbReference type="SAM" id="Coils"/>
    </source>
</evidence>
<comment type="caution">
    <text evidence="2">The sequence shown here is derived from an EMBL/GenBank/DDBJ whole genome shotgun (WGS) entry which is preliminary data.</text>
</comment>
<organism evidence="2 3">
    <name type="scientific">Trichomalopsis sarcophagae</name>
    <dbReference type="NCBI Taxonomy" id="543379"/>
    <lineage>
        <taxon>Eukaryota</taxon>
        <taxon>Metazoa</taxon>
        <taxon>Ecdysozoa</taxon>
        <taxon>Arthropoda</taxon>
        <taxon>Hexapoda</taxon>
        <taxon>Insecta</taxon>
        <taxon>Pterygota</taxon>
        <taxon>Neoptera</taxon>
        <taxon>Endopterygota</taxon>
        <taxon>Hymenoptera</taxon>
        <taxon>Apocrita</taxon>
        <taxon>Proctotrupomorpha</taxon>
        <taxon>Chalcidoidea</taxon>
        <taxon>Pteromalidae</taxon>
        <taxon>Pteromalinae</taxon>
        <taxon>Trichomalopsis</taxon>
    </lineage>
</organism>
<dbReference type="Proteomes" id="UP000215335">
    <property type="component" value="Unassembled WGS sequence"/>
</dbReference>